<dbReference type="Proteomes" id="UP000251960">
    <property type="component" value="Chromosome 9"/>
</dbReference>
<dbReference type="KEGG" id="zma:100273778"/>
<name>A0A9K3Y846_MAIZE</name>
<accession>A0A9K3Y846</accession>
<keyword evidence="1" id="KW-1133">Transmembrane helix</keyword>
<organism evidence="2 3">
    <name type="scientific">Zea mays</name>
    <name type="common">Maize</name>
    <dbReference type="NCBI Taxonomy" id="4577"/>
    <lineage>
        <taxon>Eukaryota</taxon>
        <taxon>Viridiplantae</taxon>
        <taxon>Streptophyta</taxon>
        <taxon>Embryophyta</taxon>
        <taxon>Tracheophyta</taxon>
        <taxon>Spermatophyta</taxon>
        <taxon>Magnoliopsida</taxon>
        <taxon>Liliopsida</taxon>
        <taxon>Poales</taxon>
        <taxon>Poaceae</taxon>
        <taxon>PACMAD clade</taxon>
        <taxon>Panicoideae</taxon>
        <taxon>Andropogonodae</taxon>
        <taxon>Andropogoneae</taxon>
        <taxon>Tripsacinae</taxon>
        <taxon>Zea</taxon>
    </lineage>
</organism>
<proteinExistence type="predicted"/>
<dbReference type="PANTHER" id="PTHR37244">
    <property type="entry name" value="NADP-SPECIFIC GLUTAMATE DEHYDROGENASE"/>
    <property type="match status" value="1"/>
</dbReference>
<sequence>MGDLPEPEAAMAVPEPSSSLALRVFYLRVSRCEVDESMLDTLALTHTPLTPDTILDVSGAEHQPGMGKGNGSVSFCLRRDRVDKRSGEATFVCTATVRVSGSVRFEVQSKDERIVVGILEACDVDSKGTKSWAMKCQAATQRGSGFLRCGGEKRDTKPPVVEVYVAGVFRGTPVVFTKATQLRFRRRRQVRAFMDPIPECREQVEETHHPEESGYRCYKPDPNWDDDDVDDDSLYMRSDGTDDGEEYSELSWFTAGVRVGVGISLGICLGVGIGAGLVVRSYQSTSRTLKRRLISNLL</sequence>
<dbReference type="EMBL" id="NCVQ01000010">
    <property type="protein sequence ID" value="PWZ05392.1"/>
    <property type="molecule type" value="Genomic_DNA"/>
</dbReference>
<evidence type="ECO:0000256" key="1">
    <source>
        <dbReference type="SAM" id="Phobius"/>
    </source>
</evidence>
<feature type="transmembrane region" description="Helical" evidence="1">
    <location>
        <begin position="259"/>
        <end position="282"/>
    </location>
</feature>
<evidence type="ECO:0000313" key="2">
    <source>
        <dbReference type="EMBL" id="PWZ05391.1"/>
    </source>
</evidence>
<keyword evidence="1" id="KW-0472">Membrane</keyword>
<dbReference type="OrthoDB" id="2016101at2759"/>
<dbReference type="PANTHER" id="PTHR37244:SF1">
    <property type="entry name" value="NADP-SPECIFIC GLUTAMATE DEHYDROGENASE"/>
    <property type="match status" value="1"/>
</dbReference>
<comment type="caution">
    <text evidence="2">The sequence shown here is derived from an EMBL/GenBank/DDBJ whole genome shotgun (WGS) entry which is preliminary data.</text>
</comment>
<gene>
    <name evidence="2" type="ORF">Zm00014a_009808</name>
</gene>
<dbReference type="OMA" id="CADCEQA"/>
<evidence type="ECO:0008006" key="4">
    <source>
        <dbReference type="Google" id="ProtNLM"/>
    </source>
</evidence>
<dbReference type="AlphaFoldDB" id="A0A9K3Y846"/>
<keyword evidence="1" id="KW-0812">Transmembrane</keyword>
<evidence type="ECO:0000313" key="3">
    <source>
        <dbReference type="Proteomes" id="UP000251960"/>
    </source>
</evidence>
<dbReference type="EMBL" id="NCVQ01000010">
    <property type="protein sequence ID" value="PWZ05391.1"/>
    <property type="molecule type" value="Genomic_DNA"/>
</dbReference>
<reference evidence="2 3" key="1">
    <citation type="journal article" date="2018" name="Nat. Genet.">
        <title>Extensive intraspecific gene order and gene structural variations between Mo17 and other maize genomes.</title>
        <authorList>
            <person name="Sun S."/>
            <person name="Zhou Y."/>
            <person name="Chen J."/>
            <person name="Shi J."/>
            <person name="Zhao H."/>
            <person name="Zhao H."/>
            <person name="Song W."/>
            <person name="Zhang M."/>
            <person name="Cui Y."/>
            <person name="Dong X."/>
            <person name="Liu H."/>
            <person name="Ma X."/>
            <person name="Jiao Y."/>
            <person name="Wang B."/>
            <person name="Wei X."/>
            <person name="Stein J.C."/>
            <person name="Glaubitz J.C."/>
            <person name="Lu F."/>
            <person name="Yu G."/>
            <person name="Liang C."/>
            <person name="Fengler K."/>
            <person name="Li B."/>
            <person name="Rafalski A."/>
            <person name="Schnable P.S."/>
            <person name="Ware D.H."/>
            <person name="Buckler E.S."/>
            <person name="Lai J."/>
        </authorList>
    </citation>
    <scope>NUCLEOTIDE SEQUENCE [LARGE SCALE GENOMIC DNA]</scope>
    <source>
        <strain evidence="3">cv. Missouri 17</strain>
        <tissue evidence="2">Seedling</tissue>
    </source>
</reference>
<protein>
    <recommendedName>
        <fullName evidence="4">Erythronate-4-phosphate dehydrogenase family protein</fullName>
    </recommendedName>
</protein>